<evidence type="ECO:0000256" key="1">
    <source>
        <dbReference type="ARBA" id="ARBA00007734"/>
    </source>
</evidence>
<organism evidence="2 3">
    <name type="scientific">Clostridium felsineum</name>
    <dbReference type="NCBI Taxonomy" id="36839"/>
    <lineage>
        <taxon>Bacteria</taxon>
        <taxon>Bacillati</taxon>
        <taxon>Bacillota</taxon>
        <taxon>Clostridia</taxon>
        <taxon>Eubacteriales</taxon>
        <taxon>Clostridiaceae</taxon>
        <taxon>Clostridium</taxon>
    </lineage>
</organism>
<dbReference type="Proteomes" id="UP000190951">
    <property type="component" value="Chromosome"/>
</dbReference>
<dbReference type="Pfam" id="PF01464">
    <property type="entry name" value="SLT"/>
    <property type="match status" value="1"/>
</dbReference>
<dbReference type="PANTHER" id="PTHR37423">
    <property type="entry name" value="SOLUBLE LYTIC MUREIN TRANSGLYCOSYLASE-RELATED"/>
    <property type="match status" value="1"/>
</dbReference>
<evidence type="ECO:0000313" key="2">
    <source>
        <dbReference type="EMBL" id="URZ11072.1"/>
    </source>
</evidence>
<dbReference type="InterPro" id="IPR023346">
    <property type="entry name" value="Lysozyme-like_dom_sf"/>
</dbReference>
<dbReference type="PANTHER" id="PTHR37423:SF2">
    <property type="entry name" value="MEMBRANE-BOUND LYTIC MUREIN TRANSGLYCOSYLASE C"/>
    <property type="match status" value="1"/>
</dbReference>
<proteinExistence type="inferred from homology"/>
<sequence length="185" mass="21466">MKSKSKIFIFIIIIIALIVALNTRNILKHFYPVRYVSYIEKYSKENNLDPYFVMAVVRVESNFNASARSNKDAYGLMQITPETAEWAAEKMGLTGFKVEDLTDPEINIKIGCWYLKDLSNEFGGDWTLILAAYNGGRGNVKKWLNNKKNSKDGKTLHYIPYGETNKYVKKVMMDYKVYKRLYDNN</sequence>
<dbReference type="GO" id="GO:0008933">
    <property type="term" value="F:peptidoglycan lytic transglycosylase activity"/>
    <property type="evidence" value="ECO:0007669"/>
    <property type="project" value="InterPro"/>
</dbReference>
<evidence type="ECO:0000313" key="3">
    <source>
        <dbReference type="Proteomes" id="UP000190951"/>
    </source>
</evidence>
<dbReference type="SUPFAM" id="SSF53955">
    <property type="entry name" value="Lysozyme-like"/>
    <property type="match status" value="1"/>
</dbReference>
<accession>A0A1S8L0Z4</accession>
<reference evidence="2 3" key="1">
    <citation type="submission" date="2022-04" db="EMBL/GenBank/DDBJ databases">
        <title>Genome sequence of C. roseum typestrain.</title>
        <authorList>
            <person name="Poehlein A."/>
            <person name="Schoch T."/>
            <person name="Duerre P."/>
            <person name="Daniel R."/>
        </authorList>
    </citation>
    <scope>NUCLEOTIDE SEQUENCE [LARGE SCALE GENOMIC DNA]</scope>
    <source>
        <strain evidence="2 3">DSM 7320</strain>
    </source>
</reference>
<dbReference type="KEGG" id="crw:CROST_017880"/>
<dbReference type="STRING" id="84029.CROST_33990"/>
<dbReference type="AlphaFoldDB" id="A0A1S8L0Z4"/>
<dbReference type="PROSITE" id="PS00922">
    <property type="entry name" value="TRANSGLYCOSYLASE"/>
    <property type="match status" value="1"/>
</dbReference>
<dbReference type="InterPro" id="IPR008258">
    <property type="entry name" value="Transglycosylase_SLT_dom_1"/>
</dbReference>
<gene>
    <name evidence="2" type="primary">slt</name>
    <name evidence="2" type="ORF">CROST_017880</name>
</gene>
<name>A0A1S8L0Z4_9CLOT</name>
<keyword evidence="3" id="KW-1185">Reference proteome</keyword>
<dbReference type="Gene3D" id="1.10.530.10">
    <property type="match status" value="1"/>
</dbReference>
<dbReference type="GO" id="GO:0016020">
    <property type="term" value="C:membrane"/>
    <property type="evidence" value="ECO:0007669"/>
    <property type="project" value="InterPro"/>
</dbReference>
<keyword evidence="2" id="KW-0456">Lyase</keyword>
<dbReference type="RefSeq" id="WP_077833389.1">
    <property type="nucleotide sequence ID" value="NZ_CP096983.1"/>
</dbReference>
<protein>
    <submittedName>
        <fullName evidence="2">Soluble lytic murein transglycosylase</fullName>
        <ecNumber evidence="2">4.2.2.-</ecNumber>
    </submittedName>
</protein>
<comment type="similarity">
    <text evidence="1">Belongs to the transglycosylase Slt family.</text>
</comment>
<dbReference type="EMBL" id="CP096983">
    <property type="protein sequence ID" value="URZ11072.1"/>
    <property type="molecule type" value="Genomic_DNA"/>
</dbReference>
<dbReference type="EC" id="4.2.2.-" evidence="2"/>
<dbReference type="GO" id="GO:0000270">
    <property type="term" value="P:peptidoglycan metabolic process"/>
    <property type="evidence" value="ECO:0007669"/>
    <property type="project" value="InterPro"/>
</dbReference>
<dbReference type="CDD" id="cd16896">
    <property type="entry name" value="LT_Slt70-like"/>
    <property type="match status" value="1"/>
</dbReference>
<dbReference type="InterPro" id="IPR000189">
    <property type="entry name" value="Transglyc_AS"/>
</dbReference>